<evidence type="ECO:0000313" key="2">
    <source>
        <dbReference type="Proteomes" id="UP000494261"/>
    </source>
</evidence>
<dbReference type="Gene3D" id="3.40.50.1820">
    <property type="entry name" value="alpha/beta hydrolase"/>
    <property type="match status" value="2"/>
</dbReference>
<dbReference type="SUPFAM" id="SSF53474">
    <property type="entry name" value="alpha/beta-Hydrolases"/>
    <property type="match status" value="1"/>
</dbReference>
<protein>
    <submittedName>
        <fullName evidence="1">Alpha/beta hydrolase</fullName>
    </submittedName>
</protein>
<dbReference type="GO" id="GO:0016787">
    <property type="term" value="F:hydrolase activity"/>
    <property type="evidence" value="ECO:0007669"/>
    <property type="project" value="UniProtKB-KW"/>
</dbReference>
<dbReference type="Proteomes" id="UP000494261">
    <property type="component" value="Unassembled WGS sequence"/>
</dbReference>
<gene>
    <name evidence="1" type="ORF">BLA13014_07910</name>
</gene>
<dbReference type="InterPro" id="IPR051411">
    <property type="entry name" value="Polyketide_trans_af380"/>
</dbReference>
<dbReference type="EMBL" id="CABVQC010000101">
    <property type="protein sequence ID" value="VWC52035.1"/>
    <property type="molecule type" value="Genomic_DNA"/>
</dbReference>
<dbReference type="PANTHER" id="PTHR47751">
    <property type="entry name" value="SUPERFAMILY HYDROLASE, PUTATIVE (AFU_ORTHOLOGUE AFUA_2G16580)-RELATED"/>
    <property type="match status" value="1"/>
</dbReference>
<organism evidence="1 2">
    <name type="scientific">Burkholderia aenigmatica</name>
    <dbReference type="NCBI Taxonomy" id="2015348"/>
    <lineage>
        <taxon>Bacteria</taxon>
        <taxon>Pseudomonadati</taxon>
        <taxon>Pseudomonadota</taxon>
        <taxon>Betaproteobacteria</taxon>
        <taxon>Burkholderiales</taxon>
        <taxon>Burkholderiaceae</taxon>
        <taxon>Burkholderia</taxon>
        <taxon>Burkholderia cepacia complex</taxon>
    </lineage>
</organism>
<dbReference type="RefSeq" id="WP_205187835.1">
    <property type="nucleotide sequence ID" value="NZ_CABVQC010000101.1"/>
</dbReference>
<dbReference type="PANTHER" id="PTHR47751:SF1">
    <property type="entry name" value="SUPERFAMILY HYDROLASE, PUTATIVE (AFU_ORTHOLOGUE AFUA_2G16580)-RELATED"/>
    <property type="match status" value="1"/>
</dbReference>
<dbReference type="AlphaFoldDB" id="A0A6P2T7F6"/>
<reference evidence="1 2" key="1">
    <citation type="submission" date="2019-09" db="EMBL/GenBank/DDBJ databases">
        <authorList>
            <person name="Depoorter E."/>
        </authorList>
    </citation>
    <scope>NUCLEOTIDE SEQUENCE [LARGE SCALE GENOMIC DNA]</scope>
    <source>
        <strain evidence="1">LMG 13014</strain>
    </source>
</reference>
<name>A0A6P2T7F6_9BURK</name>
<sequence length="117" mass="13109">MRQPEPAQRGIARRPDAVADRLTIDLHALRVKDFRCAVDYLVTLPFVDEQRIGVPGGEPGVSGSYRDGFDLYNRARSSEKTLQIVPGATHYDLYDQPAPTSQALEQLEPFFRKHLGA</sequence>
<evidence type="ECO:0000313" key="1">
    <source>
        <dbReference type="EMBL" id="VWC52035.1"/>
    </source>
</evidence>
<dbReference type="InterPro" id="IPR029058">
    <property type="entry name" value="AB_hydrolase_fold"/>
</dbReference>
<proteinExistence type="predicted"/>
<keyword evidence="1" id="KW-0378">Hydrolase</keyword>
<accession>A0A6P2T7F6</accession>